<protein>
    <recommendedName>
        <fullName evidence="4">Selenoprotein W</fullName>
    </recommendedName>
</protein>
<evidence type="ECO:0000313" key="3">
    <source>
        <dbReference type="EMBL" id="CAD9776374.1"/>
    </source>
</evidence>
<evidence type="ECO:0000313" key="2">
    <source>
        <dbReference type="EMBL" id="CAD9776373.1"/>
    </source>
</evidence>
<proteinExistence type="predicted"/>
<evidence type="ECO:0008006" key="4">
    <source>
        <dbReference type="Google" id="ProtNLM"/>
    </source>
</evidence>
<name>A0A7S2XG16_9EUKA</name>
<reference evidence="3" key="1">
    <citation type="submission" date="2021-01" db="EMBL/GenBank/DDBJ databases">
        <authorList>
            <person name="Corre E."/>
            <person name="Pelletier E."/>
            <person name="Niang G."/>
            <person name="Scheremetjew M."/>
            <person name="Finn R."/>
            <person name="Kale V."/>
            <person name="Holt S."/>
            <person name="Cochrane G."/>
            <person name="Meng A."/>
            <person name="Brown T."/>
            <person name="Cohen L."/>
        </authorList>
    </citation>
    <scope>NUCLEOTIDE SEQUENCE</scope>
    <source>
        <strain evidence="3">CCMP622</strain>
    </source>
</reference>
<sequence>MKSVASSLRKMYDRKAIKITASSTPKATGNFEVSISGKLVHSKASGHGHVDSVEKWAKLQGAIEQARAMKRASMKIDDTKNLSKKLAKQKPEVVVTEEPEKAGEKKESGEGGEANKEEGTT</sequence>
<gene>
    <name evidence="2" type="ORF">LSP00402_LOCUS20378</name>
    <name evidence="3" type="ORF">LSP00402_LOCUS20379</name>
</gene>
<evidence type="ECO:0000256" key="1">
    <source>
        <dbReference type="SAM" id="MobiDB-lite"/>
    </source>
</evidence>
<dbReference type="EMBL" id="HBHP01033114">
    <property type="protein sequence ID" value="CAD9776374.1"/>
    <property type="molecule type" value="Transcribed_RNA"/>
</dbReference>
<feature type="region of interest" description="Disordered" evidence="1">
    <location>
        <begin position="77"/>
        <end position="121"/>
    </location>
</feature>
<dbReference type="Gene3D" id="3.40.30.10">
    <property type="entry name" value="Glutaredoxin"/>
    <property type="match status" value="1"/>
</dbReference>
<organism evidence="3">
    <name type="scientific">Lotharella oceanica</name>
    <dbReference type="NCBI Taxonomy" id="641309"/>
    <lineage>
        <taxon>Eukaryota</taxon>
        <taxon>Sar</taxon>
        <taxon>Rhizaria</taxon>
        <taxon>Cercozoa</taxon>
        <taxon>Chlorarachniophyceae</taxon>
        <taxon>Lotharella</taxon>
    </lineage>
</organism>
<dbReference type="EMBL" id="HBHP01033113">
    <property type="protein sequence ID" value="CAD9776373.1"/>
    <property type="molecule type" value="Transcribed_RNA"/>
</dbReference>
<dbReference type="AlphaFoldDB" id="A0A7S2XG16"/>
<accession>A0A7S2XG16</accession>
<feature type="compositionally biased region" description="Basic and acidic residues" evidence="1">
    <location>
        <begin position="98"/>
        <end position="121"/>
    </location>
</feature>